<evidence type="ECO:0000256" key="4">
    <source>
        <dbReference type="HAMAP-Rule" id="MF_00171"/>
    </source>
</evidence>
<evidence type="ECO:0000259" key="8">
    <source>
        <dbReference type="Pfam" id="PF01416"/>
    </source>
</evidence>
<dbReference type="GO" id="GO:0003723">
    <property type="term" value="F:RNA binding"/>
    <property type="evidence" value="ECO:0007669"/>
    <property type="project" value="InterPro"/>
</dbReference>
<comment type="function">
    <text evidence="4">Formation of pseudouridine at positions 38, 39 and 40 in the anticodon stem and loop of transfer RNAs.</text>
</comment>
<feature type="domain" description="Pseudouridine synthase I TruA alpha/beta" evidence="8">
    <location>
        <begin position="144"/>
        <end position="246"/>
    </location>
</feature>
<reference evidence="9 10" key="1">
    <citation type="submission" date="2020-08" db="EMBL/GenBank/DDBJ databases">
        <title>Genomic Encyclopedia of Type Strains, Phase IV (KMG-IV): sequencing the most valuable type-strain genomes for metagenomic binning, comparative biology and taxonomic classification.</title>
        <authorList>
            <person name="Goeker M."/>
        </authorList>
    </citation>
    <scope>NUCLEOTIDE SEQUENCE [LARGE SCALE GENOMIC DNA]</scope>
    <source>
        <strain evidence="9 10">DSM 25481</strain>
    </source>
</reference>
<evidence type="ECO:0000256" key="7">
    <source>
        <dbReference type="RuleBase" id="RU003792"/>
    </source>
</evidence>
<accession>A0A7W6GFF0</accession>
<dbReference type="AlphaFoldDB" id="A0A7W6GFF0"/>
<dbReference type="InterPro" id="IPR020103">
    <property type="entry name" value="PsdUridine_synth_cat_dom_sf"/>
</dbReference>
<dbReference type="InterPro" id="IPR020095">
    <property type="entry name" value="PsdUridine_synth_TruA_C"/>
</dbReference>
<dbReference type="InterPro" id="IPR020094">
    <property type="entry name" value="TruA/RsuA/RluB/E/F_N"/>
</dbReference>
<feature type="domain" description="Pseudouridine synthase I TruA alpha/beta" evidence="8">
    <location>
        <begin position="7"/>
        <end position="104"/>
    </location>
</feature>
<evidence type="ECO:0000256" key="5">
    <source>
        <dbReference type="PIRSR" id="PIRSR001430-1"/>
    </source>
</evidence>
<evidence type="ECO:0000256" key="1">
    <source>
        <dbReference type="ARBA" id="ARBA00009375"/>
    </source>
</evidence>
<comment type="caution">
    <text evidence="9">The sequence shown here is derived from an EMBL/GenBank/DDBJ whole genome shotgun (WGS) entry which is preliminary data.</text>
</comment>
<dbReference type="EMBL" id="JACIDR010000002">
    <property type="protein sequence ID" value="MBB3973068.1"/>
    <property type="molecule type" value="Genomic_DNA"/>
</dbReference>
<comment type="subunit">
    <text evidence="4">Homodimer.</text>
</comment>
<dbReference type="RefSeq" id="WP_183394925.1">
    <property type="nucleotide sequence ID" value="NZ_JACIDR010000002.1"/>
</dbReference>
<dbReference type="FunFam" id="3.30.70.580:FF:000001">
    <property type="entry name" value="tRNA pseudouridine synthase A"/>
    <property type="match status" value="1"/>
</dbReference>
<gene>
    <name evidence="4" type="primary">truA</name>
    <name evidence="9" type="ORF">GGR24_001725</name>
</gene>
<comment type="similarity">
    <text evidence="1 4 7">Belongs to the tRNA pseudouridine synthase TruA family.</text>
</comment>
<dbReference type="GO" id="GO:0031119">
    <property type="term" value="P:tRNA pseudouridine synthesis"/>
    <property type="evidence" value="ECO:0007669"/>
    <property type="project" value="UniProtKB-UniRule"/>
</dbReference>
<evidence type="ECO:0000256" key="2">
    <source>
        <dbReference type="ARBA" id="ARBA00022694"/>
    </source>
</evidence>
<dbReference type="Pfam" id="PF01416">
    <property type="entry name" value="PseudoU_synth_1"/>
    <property type="match status" value="2"/>
</dbReference>
<dbReference type="InterPro" id="IPR001406">
    <property type="entry name" value="PsdUridine_synth_TruA"/>
</dbReference>
<feature type="binding site" evidence="4 6">
    <location>
        <position position="111"/>
    </location>
    <ligand>
        <name>substrate</name>
    </ligand>
</feature>
<sequence length="254" mass="27444">MPRYRMVIEYDGRPFVGWQRQANGLSVQGALEAAIAAFTHETVTVKGAGRTDAGVHASGQVAHVDLARDVRPDVLRDAANAHLRPHPVAVLEASAVPEAFDARFSAIRRHYVYRIVDRRPPLALDLGRAWRVPKRLDVAAMDAAAKRLLGRHDFTTFRSAACQASSPLRTLDRLDVERSGDAVLISTNARSFLHNQVRSMAGSLVQVGLGRWSADDLATALARADRSACGPVAPPDGLTLVQVDYPDAGEASPT</sequence>
<evidence type="ECO:0000313" key="9">
    <source>
        <dbReference type="EMBL" id="MBB3973068.1"/>
    </source>
</evidence>
<protein>
    <recommendedName>
        <fullName evidence="4">tRNA pseudouridine synthase A</fullName>
        <ecNumber evidence="4">5.4.99.12</ecNumber>
    </recommendedName>
    <alternativeName>
        <fullName evidence="4">tRNA pseudouridine(38-40) synthase</fullName>
    </alternativeName>
    <alternativeName>
        <fullName evidence="4">tRNA pseudouridylate synthase I</fullName>
    </alternativeName>
    <alternativeName>
        <fullName evidence="4">tRNA-uridine isomerase I</fullName>
    </alternativeName>
</protein>
<keyword evidence="3 4" id="KW-0413">Isomerase</keyword>
<comment type="catalytic activity">
    <reaction evidence="4 7">
        <text>uridine(38/39/40) in tRNA = pseudouridine(38/39/40) in tRNA</text>
        <dbReference type="Rhea" id="RHEA:22376"/>
        <dbReference type="Rhea" id="RHEA-COMP:10085"/>
        <dbReference type="Rhea" id="RHEA-COMP:10087"/>
        <dbReference type="ChEBI" id="CHEBI:65314"/>
        <dbReference type="ChEBI" id="CHEBI:65315"/>
        <dbReference type="EC" id="5.4.99.12"/>
    </reaction>
</comment>
<comment type="caution">
    <text evidence="4">Lacks conserved residue(s) required for the propagation of feature annotation.</text>
</comment>
<keyword evidence="2 4" id="KW-0819">tRNA processing</keyword>
<proteinExistence type="inferred from homology"/>
<dbReference type="HAMAP" id="MF_00171">
    <property type="entry name" value="TruA"/>
    <property type="match status" value="1"/>
</dbReference>
<keyword evidence="10" id="KW-1185">Reference proteome</keyword>
<evidence type="ECO:0000256" key="3">
    <source>
        <dbReference type="ARBA" id="ARBA00023235"/>
    </source>
</evidence>
<dbReference type="PIRSF" id="PIRSF001430">
    <property type="entry name" value="tRNA_psdUrid_synth"/>
    <property type="match status" value="1"/>
</dbReference>
<dbReference type="SUPFAM" id="SSF55120">
    <property type="entry name" value="Pseudouridine synthase"/>
    <property type="match status" value="1"/>
</dbReference>
<feature type="active site" description="Nucleophile" evidence="4 5">
    <location>
        <position position="52"/>
    </location>
</feature>
<dbReference type="PANTHER" id="PTHR11142">
    <property type="entry name" value="PSEUDOURIDYLATE SYNTHASE"/>
    <property type="match status" value="1"/>
</dbReference>
<organism evidence="9 10">
    <name type="scientific">Hansschlegelia beijingensis</name>
    <dbReference type="NCBI Taxonomy" id="1133344"/>
    <lineage>
        <taxon>Bacteria</taxon>
        <taxon>Pseudomonadati</taxon>
        <taxon>Pseudomonadota</taxon>
        <taxon>Alphaproteobacteria</taxon>
        <taxon>Hyphomicrobiales</taxon>
        <taxon>Methylopilaceae</taxon>
        <taxon>Hansschlegelia</taxon>
    </lineage>
</organism>
<dbReference type="GO" id="GO:0160147">
    <property type="term" value="F:tRNA pseudouridine(38-40) synthase activity"/>
    <property type="evidence" value="ECO:0007669"/>
    <property type="project" value="UniProtKB-EC"/>
</dbReference>
<evidence type="ECO:0000256" key="6">
    <source>
        <dbReference type="PIRSR" id="PIRSR001430-2"/>
    </source>
</evidence>
<dbReference type="PANTHER" id="PTHR11142:SF0">
    <property type="entry name" value="TRNA PSEUDOURIDINE SYNTHASE-LIKE 1"/>
    <property type="match status" value="1"/>
</dbReference>
<evidence type="ECO:0000313" key="10">
    <source>
        <dbReference type="Proteomes" id="UP000528964"/>
    </source>
</evidence>
<dbReference type="InterPro" id="IPR020097">
    <property type="entry name" value="PsdUridine_synth_TruA_a/b_dom"/>
</dbReference>
<dbReference type="Gene3D" id="3.30.70.580">
    <property type="entry name" value="Pseudouridine synthase I, catalytic domain, N-terminal subdomain"/>
    <property type="match status" value="1"/>
</dbReference>
<dbReference type="CDD" id="cd02570">
    <property type="entry name" value="PseudoU_synth_EcTruA"/>
    <property type="match status" value="1"/>
</dbReference>
<dbReference type="Proteomes" id="UP000528964">
    <property type="component" value="Unassembled WGS sequence"/>
</dbReference>
<name>A0A7W6GFF0_9HYPH</name>
<dbReference type="NCBIfam" id="TIGR00071">
    <property type="entry name" value="hisT_truA"/>
    <property type="match status" value="1"/>
</dbReference>
<dbReference type="Gene3D" id="3.30.70.660">
    <property type="entry name" value="Pseudouridine synthase I, catalytic domain, C-terminal subdomain"/>
    <property type="match status" value="1"/>
</dbReference>
<dbReference type="EC" id="5.4.99.12" evidence="4"/>